<evidence type="ECO:0000256" key="1">
    <source>
        <dbReference type="SAM" id="MobiDB-lite"/>
    </source>
</evidence>
<feature type="region of interest" description="Disordered" evidence="1">
    <location>
        <begin position="1"/>
        <end position="31"/>
    </location>
</feature>
<accession>A0A3Q9J6U7</accession>
<name>A0A3Q9J6U7_9MICO</name>
<reference evidence="2 3" key="1">
    <citation type="submission" date="2018-08" db="EMBL/GenBank/DDBJ databases">
        <title>Microbacterium oxydans strain HG3.</title>
        <authorList>
            <person name="ORTET P."/>
        </authorList>
    </citation>
    <scope>NUCLEOTIDE SEQUENCE [LARGE SCALE GENOMIC DNA]</scope>
    <source>
        <strain evidence="2 3">HG3</strain>
    </source>
</reference>
<proteinExistence type="predicted"/>
<sequence length="84" mass="9119">MDPMGLFQQKPEEEENQWVLPSEPLERSESEVLDTAPVVDPLSIGLGAETSGDLSSVLFPVAPPVPEATATENREPQDDDAEKD</sequence>
<feature type="region of interest" description="Disordered" evidence="1">
    <location>
        <begin position="44"/>
        <end position="84"/>
    </location>
</feature>
<protein>
    <submittedName>
        <fullName evidence="2">Uncharacterized protein</fullName>
    </submittedName>
</protein>
<dbReference type="AlphaFoldDB" id="A0A3Q9J6U7"/>
<dbReference type="KEGG" id="moy:CVS54_00369"/>
<evidence type="ECO:0000313" key="2">
    <source>
        <dbReference type="EMBL" id="AZS39069.1"/>
    </source>
</evidence>
<evidence type="ECO:0000313" key="3">
    <source>
        <dbReference type="Proteomes" id="UP000274841"/>
    </source>
</evidence>
<dbReference type="Proteomes" id="UP000274841">
    <property type="component" value="Chromosome"/>
</dbReference>
<feature type="compositionally biased region" description="Basic and acidic residues" evidence="1">
    <location>
        <begin position="72"/>
        <end position="84"/>
    </location>
</feature>
<organism evidence="2 3">
    <name type="scientific">Microbacterium oxydans</name>
    <dbReference type="NCBI Taxonomy" id="82380"/>
    <lineage>
        <taxon>Bacteria</taxon>
        <taxon>Bacillati</taxon>
        <taxon>Actinomycetota</taxon>
        <taxon>Actinomycetes</taxon>
        <taxon>Micrococcales</taxon>
        <taxon>Microbacteriaceae</taxon>
        <taxon>Microbacterium</taxon>
    </lineage>
</organism>
<gene>
    <name evidence="2" type="ORF">CVS54_00369</name>
</gene>
<dbReference type="EMBL" id="CP031422">
    <property type="protein sequence ID" value="AZS39069.1"/>
    <property type="molecule type" value="Genomic_DNA"/>
</dbReference>